<dbReference type="PANTHER" id="PTHR11005">
    <property type="entry name" value="LYSOSOMAL ACID LIPASE-RELATED"/>
    <property type="match status" value="1"/>
</dbReference>
<dbReference type="InterPro" id="IPR006693">
    <property type="entry name" value="AB_hydrolase_lipase"/>
</dbReference>
<sequence>MGLLKFVLGGAGAYAGMRLYLNKIKLPSEITSPFEEYCQGKGYFVQNHWVETKDGYFLRLFRLSKAENQYPNKSPVLIVHGMTANSKCFVMNQSVKPPAFELVDNGHDVWLLNCRGNIYSRLHKTLRYEDPEFWNWCATHIGDFDVPATIDYVLHKTGQKKLNYLGHSQGSYAAIHCFSINPEYGDKVNLAALWSAPCGFLSLSPLHRAIGKSFESSNNHGPIGISLKSTTNLKLAAAFPSVTLAVGEYLLKMKHEDDYSKYLPNYLYNLVGKTSRLNMKFWMQMEHRKSPIPTYFDYGEQENLRLYGSKVPKSLDFDKIKCNLAIFHGKYDQIASVKDLDHLRMQLPKSKIAFFKNDYDIDHMGFLVSKNQSHVSDLLGLLK</sequence>
<reference evidence="8" key="1">
    <citation type="submission" date="2021-09" db="EMBL/GenBank/DDBJ databases">
        <authorList>
            <consortium name="AG Swart"/>
            <person name="Singh M."/>
            <person name="Singh A."/>
            <person name="Seah K."/>
            <person name="Emmerich C."/>
        </authorList>
    </citation>
    <scope>NUCLEOTIDE SEQUENCE</scope>
    <source>
        <strain evidence="8">ATCC30299</strain>
    </source>
</reference>
<keyword evidence="2" id="KW-0732">Signal</keyword>
<dbReference type="Proteomes" id="UP001162131">
    <property type="component" value="Unassembled WGS sequence"/>
</dbReference>
<dbReference type="InterPro" id="IPR029058">
    <property type="entry name" value="AB_hydrolase_fold"/>
</dbReference>
<feature type="domain" description="Partial AB-hydrolase lipase" evidence="7">
    <location>
        <begin position="35"/>
        <end position="92"/>
    </location>
</feature>
<keyword evidence="3" id="KW-0378">Hydrolase</keyword>
<evidence type="ECO:0000256" key="2">
    <source>
        <dbReference type="ARBA" id="ARBA00022729"/>
    </source>
</evidence>
<dbReference type="GO" id="GO:0016042">
    <property type="term" value="P:lipid catabolic process"/>
    <property type="evidence" value="ECO:0007669"/>
    <property type="project" value="UniProtKB-KW"/>
</dbReference>
<evidence type="ECO:0000256" key="4">
    <source>
        <dbReference type="ARBA" id="ARBA00022963"/>
    </source>
</evidence>
<keyword evidence="4" id="KW-0442">Lipid degradation</keyword>
<evidence type="ECO:0000256" key="1">
    <source>
        <dbReference type="ARBA" id="ARBA00010701"/>
    </source>
</evidence>
<protein>
    <recommendedName>
        <fullName evidence="7">Partial AB-hydrolase lipase domain-containing protein</fullName>
    </recommendedName>
</protein>
<keyword evidence="5" id="KW-0443">Lipid metabolism</keyword>
<keyword evidence="6" id="KW-0325">Glycoprotein</keyword>
<dbReference type="SUPFAM" id="SSF53474">
    <property type="entry name" value="alpha/beta-Hydrolases"/>
    <property type="match status" value="1"/>
</dbReference>
<evidence type="ECO:0000313" key="9">
    <source>
        <dbReference type="Proteomes" id="UP001162131"/>
    </source>
</evidence>
<proteinExistence type="inferred from homology"/>
<comment type="caution">
    <text evidence="8">The sequence shown here is derived from an EMBL/GenBank/DDBJ whole genome shotgun (WGS) entry which is preliminary data.</text>
</comment>
<keyword evidence="9" id="KW-1185">Reference proteome</keyword>
<evidence type="ECO:0000259" key="7">
    <source>
        <dbReference type="Pfam" id="PF04083"/>
    </source>
</evidence>
<evidence type="ECO:0000313" key="8">
    <source>
        <dbReference type="EMBL" id="CAG9314131.1"/>
    </source>
</evidence>
<evidence type="ECO:0000256" key="5">
    <source>
        <dbReference type="ARBA" id="ARBA00023098"/>
    </source>
</evidence>
<organism evidence="8 9">
    <name type="scientific">Blepharisma stoltei</name>
    <dbReference type="NCBI Taxonomy" id="1481888"/>
    <lineage>
        <taxon>Eukaryota</taxon>
        <taxon>Sar</taxon>
        <taxon>Alveolata</taxon>
        <taxon>Ciliophora</taxon>
        <taxon>Postciliodesmatophora</taxon>
        <taxon>Heterotrichea</taxon>
        <taxon>Heterotrichida</taxon>
        <taxon>Blepharismidae</taxon>
        <taxon>Blepharisma</taxon>
    </lineage>
</organism>
<dbReference type="Pfam" id="PF04083">
    <property type="entry name" value="Abhydro_lipase"/>
    <property type="match status" value="1"/>
</dbReference>
<name>A0AAU9IK26_9CILI</name>
<evidence type="ECO:0000256" key="3">
    <source>
        <dbReference type="ARBA" id="ARBA00022801"/>
    </source>
</evidence>
<dbReference type="AlphaFoldDB" id="A0AAU9IK26"/>
<dbReference type="EMBL" id="CAJZBQ010000011">
    <property type="protein sequence ID" value="CAG9314131.1"/>
    <property type="molecule type" value="Genomic_DNA"/>
</dbReference>
<dbReference type="Gene3D" id="3.40.50.1820">
    <property type="entry name" value="alpha/beta hydrolase"/>
    <property type="match status" value="1"/>
</dbReference>
<dbReference type="GO" id="GO:0016787">
    <property type="term" value="F:hydrolase activity"/>
    <property type="evidence" value="ECO:0007669"/>
    <property type="project" value="UniProtKB-KW"/>
</dbReference>
<accession>A0AAU9IK26</accession>
<dbReference type="FunFam" id="3.40.50.1820:FF:000057">
    <property type="entry name" value="Lipase"/>
    <property type="match status" value="1"/>
</dbReference>
<comment type="similarity">
    <text evidence="1">Belongs to the AB hydrolase superfamily. Lipase family.</text>
</comment>
<gene>
    <name evidence="8" type="ORF">BSTOLATCC_MIC9928</name>
</gene>
<evidence type="ECO:0000256" key="6">
    <source>
        <dbReference type="ARBA" id="ARBA00023180"/>
    </source>
</evidence>